<dbReference type="SMR" id="A0A0R0KF47"/>
<reference evidence="5 6" key="1">
    <citation type="journal article" date="2010" name="Nature">
        <title>Genome sequence of the palaeopolyploid soybean.</title>
        <authorList>
            <person name="Schmutz J."/>
            <person name="Cannon S.B."/>
            <person name="Schlueter J."/>
            <person name="Ma J."/>
            <person name="Mitros T."/>
            <person name="Nelson W."/>
            <person name="Hyten D.L."/>
            <person name="Song Q."/>
            <person name="Thelen J.J."/>
            <person name="Cheng J."/>
            <person name="Xu D."/>
            <person name="Hellsten U."/>
            <person name="May G.D."/>
            <person name="Yu Y."/>
            <person name="Sakurai T."/>
            <person name="Umezawa T."/>
            <person name="Bhattacharyya M.K."/>
            <person name="Sandhu D."/>
            <person name="Valliyodan B."/>
            <person name="Lindquist E."/>
            <person name="Peto M."/>
            <person name="Grant D."/>
            <person name="Shu S."/>
            <person name="Goodstein D."/>
            <person name="Barry K."/>
            <person name="Futrell-Griggs M."/>
            <person name="Abernathy B."/>
            <person name="Du J."/>
            <person name="Tian Z."/>
            <person name="Zhu L."/>
            <person name="Gill N."/>
            <person name="Joshi T."/>
            <person name="Libault M."/>
            <person name="Sethuraman A."/>
            <person name="Zhang X.-C."/>
            <person name="Shinozaki K."/>
            <person name="Nguyen H.T."/>
            <person name="Wing R.A."/>
            <person name="Cregan P."/>
            <person name="Specht J."/>
            <person name="Grimwood J."/>
            <person name="Rokhsar D."/>
            <person name="Stacey G."/>
            <person name="Shoemaker R.C."/>
            <person name="Jackson S.A."/>
        </authorList>
    </citation>
    <scope>NUCLEOTIDE SEQUENCE [LARGE SCALE GENOMIC DNA]</scope>
    <source>
        <strain evidence="6">cv. Williams 82</strain>
        <tissue evidence="5">Callus</tissue>
    </source>
</reference>
<dbReference type="SUPFAM" id="SSF143113">
    <property type="entry name" value="NAP-like"/>
    <property type="match status" value="1"/>
</dbReference>
<comment type="similarity">
    <text evidence="1 3">Belongs to the nucleosome assembly protein (NAP) family.</text>
</comment>
<dbReference type="GO" id="GO:0003682">
    <property type="term" value="F:chromatin binding"/>
    <property type="evidence" value="ECO:0000318"/>
    <property type="project" value="GO_Central"/>
</dbReference>
<evidence type="ECO:0000256" key="4">
    <source>
        <dbReference type="SAM" id="MobiDB-lite"/>
    </source>
</evidence>
<protein>
    <submittedName>
        <fullName evidence="5 6">Uncharacterized protein</fullName>
    </submittedName>
</protein>
<dbReference type="AlphaFoldDB" id="A0A0R0KF47"/>
<evidence type="ECO:0000256" key="2">
    <source>
        <dbReference type="ARBA" id="ARBA00023186"/>
    </source>
</evidence>
<keyword evidence="2" id="KW-0143">Chaperone</keyword>
<dbReference type="InterPro" id="IPR002164">
    <property type="entry name" value="NAP_family"/>
</dbReference>
<evidence type="ECO:0000313" key="6">
    <source>
        <dbReference type="EnsemblPlants" id="KRH65521"/>
    </source>
</evidence>
<organism evidence="5">
    <name type="scientific">Glycine max</name>
    <name type="common">Soybean</name>
    <name type="synonym">Glycine hispida</name>
    <dbReference type="NCBI Taxonomy" id="3847"/>
    <lineage>
        <taxon>Eukaryota</taxon>
        <taxon>Viridiplantae</taxon>
        <taxon>Streptophyta</taxon>
        <taxon>Embryophyta</taxon>
        <taxon>Tracheophyta</taxon>
        <taxon>Spermatophyta</taxon>
        <taxon>Magnoliopsida</taxon>
        <taxon>eudicotyledons</taxon>
        <taxon>Gunneridae</taxon>
        <taxon>Pentapetalae</taxon>
        <taxon>rosids</taxon>
        <taxon>fabids</taxon>
        <taxon>Fabales</taxon>
        <taxon>Fabaceae</taxon>
        <taxon>Papilionoideae</taxon>
        <taxon>50 kb inversion clade</taxon>
        <taxon>NPAAA clade</taxon>
        <taxon>indigoferoid/millettioid clade</taxon>
        <taxon>Phaseoleae</taxon>
        <taxon>Glycine</taxon>
        <taxon>Glycine subgen. Soja</taxon>
    </lineage>
</organism>
<proteinExistence type="inferred from homology"/>
<accession>A0A0R0KF47</accession>
<dbReference type="InterPro" id="IPR037231">
    <property type="entry name" value="NAP-like_sf"/>
</dbReference>
<feature type="region of interest" description="Disordered" evidence="4">
    <location>
        <begin position="78"/>
        <end position="100"/>
    </location>
</feature>
<dbReference type="STRING" id="3847.A0A0R0KF47"/>
<gene>
    <name evidence="5" type="ORF">GLYMA_03G042200</name>
</gene>
<keyword evidence="7" id="KW-1185">Reference proteome</keyword>
<evidence type="ECO:0000256" key="1">
    <source>
        <dbReference type="ARBA" id="ARBA00009947"/>
    </source>
</evidence>
<dbReference type="GO" id="GO:0000785">
    <property type="term" value="C:chromatin"/>
    <property type="evidence" value="ECO:0000318"/>
    <property type="project" value="GO_Central"/>
</dbReference>
<dbReference type="GO" id="GO:0005634">
    <property type="term" value="C:nucleus"/>
    <property type="evidence" value="ECO:0000318"/>
    <property type="project" value="GO_Central"/>
</dbReference>
<name>A0A0R0KF47_SOYBN</name>
<dbReference type="Gramene" id="KRH65521">
    <property type="protein sequence ID" value="KRH65521"/>
    <property type="gene ID" value="GLYMA_03G042200"/>
</dbReference>
<dbReference type="Gene3D" id="3.30.1120.90">
    <property type="entry name" value="Nucleosome assembly protein"/>
    <property type="match status" value="1"/>
</dbReference>
<dbReference type="PANTHER" id="PTHR11875">
    <property type="entry name" value="TESTIS-SPECIFIC Y-ENCODED PROTEIN"/>
    <property type="match status" value="1"/>
</dbReference>
<dbReference type="Pfam" id="PF00956">
    <property type="entry name" value="NAP"/>
    <property type="match status" value="1"/>
</dbReference>
<dbReference type="InParanoid" id="A0A0R0KF47"/>
<dbReference type="GO" id="GO:0042393">
    <property type="term" value="F:histone binding"/>
    <property type="evidence" value="ECO:0000318"/>
    <property type="project" value="GO_Central"/>
</dbReference>
<evidence type="ECO:0000313" key="7">
    <source>
        <dbReference type="Proteomes" id="UP000008827"/>
    </source>
</evidence>
<dbReference type="GO" id="GO:0006334">
    <property type="term" value="P:nucleosome assembly"/>
    <property type="evidence" value="ECO:0007669"/>
    <property type="project" value="InterPro"/>
</dbReference>
<sequence>MSHPALCELLNVEDQKIFKYLGSHDVEDNKDVKSGYSITFNFNPNPYFQNTKLTKTFTFLEEGTTKITATPIKWKEGKGLPNGLDHDKNGNKRWFMRDGH</sequence>
<dbReference type="PaxDb" id="3847-GLYMA03G05165.1"/>
<dbReference type="EMBL" id="CM000836">
    <property type="protein sequence ID" value="KRH65521.1"/>
    <property type="molecule type" value="Genomic_DNA"/>
</dbReference>
<dbReference type="GO" id="GO:0000724">
    <property type="term" value="P:double-strand break repair via homologous recombination"/>
    <property type="evidence" value="ECO:0007669"/>
    <property type="project" value="UniProtKB-ARBA"/>
</dbReference>
<reference evidence="6" key="2">
    <citation type="submission" date="2018-02" db="UniProtKB">
        <authorList>
            <consortium name="EnsemblPlants"/>
        </authorList>
    </citation>
    <scope>IDENTIFICATION</scope>
    <source>
        <strain evidence="6">Williams 82</strain>
    </source>
</reference>
<evidence type="ECO:0000313" key="5">
    <source>
        <dbReference type="EMBL" id="KRH65521.1"/>
    </source>
</evidence>
<dbReference type="EnsemblPlants" id="KRH65521">
    <property type="protein sequence ID" value="KRH65521"/>
    <property type="gene ID" value="GLYMA_03G042200"/>
</dbReference>
<evidence type="ECO:0000256" key="3">
    <source>
        <dbReference type="RuleBase" id="RU003876"/>
    </source>
</evidence>
<dbReference type="Proteomes" id="UP000008827">
    <property type="component" value="Chromosome 3"/>
</dbReference>
<reference evidence="5" key="3">
    <citation type="submission" date="2018-07" db="EMBL/GenBank/DDBJ databases">
        <title>WGS assembly of Glycine max.</title>
        <authorList>
            <person name="Schmutz J."/>
            <person name="Cannon S."/>
            <person name="Schlueter J."/>
            <person name="Ma J."/>
            <person name="Mitros T."/>
            <person name="Nelson W."/>
            <person name="Hyten D."/>
            <person name="Song Q."/>
            <person name="Thelen J."/>
            <person name="Cheng J."/>
            <person name="Xu D."/>
            <person name="Hellsten U."/>
            <person name="May G."/>
            <person name="Yu Y."/>
            <person name="Sakurai T."/>
            <person name="Umezawa T."/>
            <person name="Bhattacharyya M."/>
            <person name="Sandhu D."/>
            <person name="Valliyodan B."/>
            <person name="Lindquist E."/>
            <person name="Peto M."/>
            <person name="Grant D."/>
            <person name="Shu S."/>
            <person name="Goodstein D."/>
            <person name="Barry K."/>
            <person name="Futrell-Griggs M."/>
            <person name="Abernathy B."/>
            <person name="Du J."/>
            <person name="Tian Z."/>
            <person name="Zhu L."/>
            <person name="Gill N."/>
            <person name="Joshi T."/>
            <person name="Libault M."/>
            <person name="Sethuraman A."/>
            <person name="Zhang X."/>
            <person name="Shinozaki K."/>
            <person name="Nguyen H."/>
            <person name="Wing R."/>
            <person name="Cregan P."/>
            <person name="Specht J."/>
            <person name="Grimwood J."/>
            <person name="Rokhsar D."/>
            <person name="Stacey G."/>
            <person name="Shoemaker R."/>
            <person name="Jackson S."/>
        </authorList>
    </citation>
    <scope>NUCLEOTIDE SEQUENCE</scope>
    <source>
        <tissue evidence="5">Callus</tissue>
    </source>
</reference>